<keyword evidence="1" id="KW-0472">Membrane</keyword>
<comment type="caution">
    <text evidence="2">The sequence shown here is derived from an EMBL/GenBank/DDBJ whole genome shotgun (WGS) entry which is preliminary data.</text>
</comment>
<dbReference type="Proteomes" id="UP000031977">
    <property type="component" value="Unassembled WGS sequence"/>
</dbReference>
<reference evidence="2 3" key="1">
    <citation type="submission" date="2015-01" db="EMBL/GenBank/DDBJ databases">
        <title>Draft genome of Vibrio mytili type strain CAIM 528.</title>
        <authorList>
            <person name="Gonzalez-Castillo A."/>
            <person name="Gomez-Gil B."/>
            <person name="Enciso-Ibarra J."/>
        </authorList>
    </citation>
    <scope>NUCLEOTIDE SEQUENCE [LARGE SCALE GENOMIC DNA]</scope>
    <source>
        <strain evidence="2 3">CAIM 528</strain>
    </source>
</reference>
<gene>
    <name evidence="2" type="ORF">SU60_16305</name>
</gene>
<evidence type="ECO:0000313" key="2">
    <source>
        <dbReference type="EMBL" id="KIN09908.1"/>
    </source>
</evidence>
<name>A0A0C3E692_9VIBR</name>
<dbReference type="RefSeq" id="WP_041156459.1">
    <property type="nucleotide sequence ID" value="NZ_CBCRVP010000006.1"/>
</dbReference>
<dbReference type="EMBL" id="JXOK01000063">
    <property type="protein sequence ID" value="KIN09908.1"/>
    <property type="molecule type" value="Genomic_DNA"/>
</dbReference>
<organism evidence="2 3">
    <name type="scientific">Vibrio mytili</name>
    <dbReference type="NCBI Taxonomy" id="50718"/>
    <lineage>
        <taxon>Bacteria</taxon>
        <taxon>Pseudomonadati</taxon>
        <taxon>Pseudomonadota</taxon>
        <taxon>Gammaproteobacteria</taxon>
        <taxon>Vibrionales</taxon>
        <taxon>Vibrionaceae</taxon>
        <taxon>Vibrio</taxon>
    </lineage>
</organism>
<keyword evidence="1" id="KW-0812">Transmembrane</keyword>
<protein>
    <submittedName>
        <fullName evidence="2">Uncharacterized protein</fullName>
    </submittedName>
</protein>
<evidence type="ECO:0000256" key="1">
    <source>
        <dbReference type="SAM" id="Phobius"/>
    </source>
</evidence>
<dbReference type="STRING" id="50718.SU60_16305"/>
<sequence length="295" mass="31265">MLRFSDTNSLGFAGDVETTSSNQLMCYGPVQPEALADKSNLLFVPGESEDHSNRILQEISNQLSSSLASSYYLPAGIAGDILKHLHETRKQYISALEATHKAWIDDGRKVTKKVADNMIALRKITRQSSRAQDPIPNFAYKIVDKYRESKRSGDPSFVKLYKQGNYRGAIEASVRAGPATKFTTIGSGVGKLLKKGSAIVMVADISTSAGRVYFANTPEEQQAALSGLGEDLGSSLGVYGGAKFCTALIVTTGGIGVVGCAIALGAGIYLGGRLGSMIVGGQAANDLVNSVRSNF</sequence>
<feature type="transmembrane region" description="Helical" evidence="1">
    <location>
        <begin position="247"/>
        <end position="270"/>
    </location>
</feature>
<keyword evidence="1" id="KW-1133">Transmembrane helix</keyword>
<keyword evidence="3" id="KW-1185">Reference proteome</keyword>
<evidence type="ECO:0000313" key="3">
    <source>
        <dbReference type="Proteomes" id="UP000031977"/>
    </source>
</evidence>
<dbReference type="AlphaFoldDB" id="A0A0C3E692"/>
<accession>A0A0C3E692</accession>
<proteinExistence type="predicted"/>